<feature type="region of interest" description="Disordered" evidence="1">
    <location>
        <begin position="653"/>
        <end position="672"/>
    </location>
</feature>
<feature type="compositionally biased region" description="Acidic residues" evidence="1">
    <location>
        <begin position="780"/>
        <end position="791"/>
    </location>
</feature>
<feature type="compositionally biased region" description="Low complexity" evidence="1">
    <location>
        <begin position="722"/>
        <end position="737"/>
    </location>
</feature>
<evidence type="ECO:0008006" key="4">
    <source>
        <dbReference type="Google" id="ProtNLM"/>
    </source>
</evidence>
<feature type="compositionally biased region" description="Low complexity" evidence="1">
    <location>
        <begin position="799"/>
        <end position="814"/>
    </location>
</feature>
<gene>
    <name evidence="2" type="ORF">N7449_002089</name>
</gene>
<feature type="compositionally biased region" description="Low complexity" evidence="1">
    <location>
        <begin position="762"/>
        <end position="775"/>
    </location>
</feature>
<feature type="compositionally biased region" description="Low complexity" evidence="1">
    <location>
        <begin position="50"/>
        <end position="66"/>
    </location>
</feature>
<reference evidence="2" key="2">
    <citation type="journal article" date="2023" name="IMA Fungus">
        <title>Comparative genomic study of the Penicillium genus elucidates a diverse pangenome and 15 lateral gene transfer events.</title>
        <authorList>
            <person name="Petersen C."/>
            <person name="Sorensen T."/>
            <person name="Nielsen M.R."/>
            <person name="Sondergaard T.E."/>
            <person name="Sorensen J.L."/>
            <person name="Fitzpatrick D.A."/>
            <person name="Frisvad J.C."/>
            <person name="Nielsen K.L."/>
        </authorList>
    </citation>
    <scope>NUCLEOTIDE SEQUENCE</scope>
    <source>
        <strain evidence="2">IBT 20477</strain>
    </source>
</reference>
<evidence type="ECO:0000313" key="2">
    <source>
        <dbReference type="EMBL" id="KAJ5207710.1"/>
    </source>
</evidence>
<reference evidence="2" key="1">
    <citation type="submission" date="2022-11" db="EMBL/GenBank/DDBJ databases">
        <authorList>
            <person name="Petersen C."/>
        </authorList>
    </citation>
    <scope>NUCLEOTIDE SEQUENCE</scope>
    <source>
        <strain evidence="2">IBT 20477</strain>
    </source>
</reference>
<feature type="region of interest" description="Disordered" evidence="1">
    <location>
        <begin position="594"/>
        <end position="615"/>
    </location>
</feature>
<dbReference type="EMBL" id="JAPQKQ010000002">
    <property type="protein sequence ID" value="KAJ5207710.1"/>
    <property type="molecule type" value="Genomic_DNA"/>
</dbReference>
<feature type="region of interest" description="Disordered" evidence="1">
    <location>
        <begin position="151"/>
        <end position="212"/>
    </location>
</feature>
<feature type="region of interest" description="Disordered" evidence="1">
    <location>
        <begin position="302"/>
        <end position="339"/>
    </location>
</feature>
<evidence type="ECO:0000313" key="3">
    <source>
        <dbReference type="Proteomes" id="UP001150942"/>
    </source>
</evidence>
<dbReference type="OrthoDB" id="5369448at2759"/>
<name>A0A9W9T3W7_9EURO</name>
<feature type="compositionally biased region" description="Polar residues" evidence="1">
    <location>
        <begin position="677"/>
        <end position="696"/>
    </location>
</feature>
<comment type="caution">
    <text evidence="2">The sequence shown here is derived from an EMBL/GenBank/DDBJ whole genome shotgun (WGS) entry which is preliminary data.</text>
</comment>
<proteinExistence type="predicted"/>
<feature type="compositionally biased region" description="Low complexity" evidence="1">
    <location>
        <begin position="33"/>
        <end position="43"/>
    </location>
</feature>
<feature type="compositionally biased region" description="Acidic residues" evidence="1">
    <location>
        <begin position="744"/>
        <end position="755"/>
    </location>
</feature>
<protein>
    <recommendedName>
        <fullName evidence="4">Pathway-specific nitrogen regulator</fullName>
    </recommendedName>
</protein>
<keyword evidence="3" id="KW-1185">Reference proteome</keyword>
<organism evidence="2 3">
    <name type="scientific">Penicillium cf. viridicatum</name>
    <dbReference type="NCBI Taxonomy" id="2972119"/>
    <lineage>
        <taxon>Eukaryota</taxon>
        <taxon>Fungi</taxon>
        <taxon>Dikarya</taxon>
        <taxon>Ascomycota</taxon>
        <taxon>Pezizomycotina</taxon>
        <taxon>Eurotiomycetes</taxon>
        <taxon>Eurotiomycetidae</taxon>
        <taxon>Eurotiales</taxon>
        <taxon>Aspergillaceae</taxon>
        <taxon>Penicillium</taxon>
    </lineage>
</organism>
<dbReference type="AlphaFoldDB" id="A0A9W9T3W7"/>
<evidence type="ECO:0000256" key="1">
    <source>
        <dbReference type="SAM" id="MobiDB-lite"/>
    </source>
</evidence>
<feature type="compositionally biased region" description="Acidic residues" evidence="1">
    <location>
        <begin position="710"/>
        <end position="719"/>
    </location>
</feature>
<accession>A0A9W9T3W7</accession>
<feature type="region of interest" description="Disordered" evidence="1">
    <location>
        <begin position="1"/>
        <end position="93"/>
    </location>
</feature>
<feature type="region of interest" description="Disordered" evidence="1">
    <location>
        <begin position="677"/>
        <end position="836"/>
    </location>
</feature>
<dbReference type="Proteomes" id="UP001150942">
    <property type="component" value="Unassembled WGS sequence"/>
</dbReference>
<feature type="compositionally biased region" description="Acidic residues" evidence="1">
    <location>
        <begin position="316"/>
        <end position="334"/>
    </location>
</feature>
<sequence length="836" mass="91871">MAQLNDDSQRDVDCTEILSPQPFAPQGKGFLVSSLESSNESYSADNAQMSSTQEYEYNSSSSSNRHSTSDVFGREMDDELDQLKSRASSRSSLSSIPASVLVHPVDRMKQMPEMDIHEKIAGYRIEESEASFGDFNDIPANVRTIRQREAAFRKPSSVRAMQMHTEDEADDDEYLTPPRRRQGLRSRSPGPSPLKRSPYYSPTASKQPKPRKEAPLVLLHCTLLPPSIPVPGASDPRNQDILEDELPAEYWKRWRRLQDRVGSGVLRDRGVLISHPEDLYDILEERLLESLELQRPRLQNGHFVGREDHSSGSEGDFSDIGETETDGEQGDECPDCGTHVRHGDSNRKWEIRVFAANGLMRAGAWAAAWRDMEKVDVEVGLWLPSDVRRGLERRLAEEQMAVVEHAQSQIPPMQMQMQMSPLVDGGQQIPPEILQSPRQSHARMISDVGSSQSDETMFRQSFPEAAARVNHAPELRHEKKEHEVALSTLFVNYIRILAADRRNIALLLLSVLVAFLAIGSRQQQVPIYSDLGSFSQQSTDIPSFSVAPSLSPSASLASDPLIVGSVGSVPNSEFVAASESEVIPTSEIVKSASLTVDSPDSHAEPTHSVEPTETTALPQLLVNSQARLEETADSSLAAAPVESPVVPLVPAEPMETTQSQHEDNTDTALDNTVDSPVVYSESSRSPTYSVESSTLSDVPAETTLPQSEDNAQDSLDETVDFPAASAEPPSSSDTSTDNEQPQLDSEEEILLDDTVESLTMPAESSSSTDTSADNEQPQLDSEEEIPLDDTVESLTMPAESSSSIDSIESPSLLDVAMETAQPDTQVEKEDQSEEHE</sequence>